<gene>
    <name evidence="2" type="ORF">FBBNIHIM_10300</name>
</gene>
<comment type="caution">
    <text evidence="2">The sequence shown here is derived from an EMBL/GenBank/DDBJ whole genome shotgun (WGS) entry which is preliminary data.</text>
</comment>
<proteinExistence type="predicted"/>
<dbReference type="Proteomes" id="UP001152651">
    <property type="component" value="Unassembled WGS sequence"/>
</dbReference>
<dbReference type="Gene3D" id="2.60.40.10">
    <property type="entry name" value="Immunoglobulins"/>
    <property type="match status" value="1"/>
</dbReference>
<evidence type="ECO:0000313" key="3">
    <source>
        <dbReference type="Proteomes" id="UP001152651"/>
    </source>
</evidence>
<dbReference type="InterPro" id="IPR008962">
    <property type="entry name" value="PapD-like_sf"/>
</dbReference>
<dbReference type="SUPFAM" id="SSF49354">
    <property type="entry name" value="PapD-like"/>
    <property type="match status" value="1"/>
</dbReference>
<feature type="chain" id="PRO_5045673228" evidence="1">
    <location>
        <begin position="23"/>
        <end position="227"/>
    </location>
</feature>
<dbReference type="RefSeq" id="WP_253897821.1">
    <property type="nucleotide sequence ID" value="NZ_CALSBS010000007.1"/>
</dbReference>
<reference evidence="2" key="1">
    <citation type="submission" date="2022-05" db="EMBL/GenBank/DDBJ databases">
        <authorList>
            <person name="Blom J."/>
        </authorList>
    </citation>
    <scope>NUCLEOTIDE SEQUENCE</scope>
    <source>
        <strain evidence="2">Type strain: CPO20170097</strain>
    </source>
</reference>
<accession>A0ABM9F9F0</accession>
<protein>
    <submittedName>
        <fullName evidence="2">Molecular chaperone</fullName>
    </submittedName>
</protein>
<dbReference type="InterPro" id="IPR013783">
    <property type="entry name" value="Ig-like_fold"/>
</dbReference>
<name>A0ABM9F9F0_9ENTR</name>
<feature type="signal peptide" evidence="1">
    <location>
        <begin position="1"/>
        <end position="22"/>
    </location>
</feature>
<evidence type="ECO:0000313" key="2">
    <source>
        <dbReference type="EMBL" id="CAH6637202.1"/>
    </source>
</evidence>
<sequence>MRFLFAFFLSCSVLFVSTQAFAVYFNAIIYDMDSSKSFTARPIYNDTQATNFYTISAYKIARPGDGDEASVKEESKDLIWSPLKLTVQPKGKEYFKLYYRGPSDSTERYYRVIFKEAPVTLFPFRMTQKHMDVVPVVSMSTILIVRPRNIDLKYDVDELNGVIKNTGNTFFRVILQKGCDGDDESSKQFYMLPGETWRGKEAKSSNRKFIVAQERYHHLGKGCFDTD</sequence>
<dbReference type="EMBL" id="CALSBS010000007">
    <property type="protein sequence ID" value="CAH6637202.1"/>
    <property type="molecule type" value="Genomic_DNA"/>
</dbReference>
<evidence type="ECO:0000256" key="1">
    <source>
        <dbReference type="SAM" id="SignalP"/>
    </source>
</evidence>
<organism evidence="2 3">
    <name type="scientific">Pseudocitrobacter vendiensis</name>
    <dbReference type="NCBI Taxonomy" id="2488306"/>
    <lineage>
        <taxon>Bacteria</taxon>
        <taxon>Pseudomonadati</taxon>
        <taxon>Pseudomonadota</taxon>
        <taxon>Gammaproteobacteria</taxon>
        <taxon>Enterobacterales</taxon>
        <taxon>Enterobacteriaceae</taxon>
        <taxon>Pseudocitrobacter</taxon>
    </lineage>
</organism>
<keyword evidence="1" id="KW-0732">Signal</keyword>
<keyword evidence="3" id="KW-1185">Reference proteome</keyword>